<name>N6ZVW7_9RHOO</name>
<reference evidence="1 2" key="1">
    <citation type="submission" date="2012-09" db="EMBL/GenBank/DDBJ databases">
        <title>Draft Genome Sequences of 6 Strains from Genus Thauera.</title>
        <authorList>
            <person name="Liu B."/>
            <person name="Shapleigh J.P."/>
            <person name="Frostegard A.H."/>
        </authorList>
    </citation>
    <scope>NUCLEOTIDE SEQUENCE [LARGE SCALE GENOMIC DNA]</scope>
    <source>
        <strain evidence="1 2">B4P</strain>
    </source>
</reference>
<gene>
    <name evidence="1" type="ORF">C667_02943</name>
</gene>
<dbReference type="NCBIfam" id="TIGR04111">
    <property type="entry name" value="BcepMu_gp16"/>
    <property type="match status" value="1"/>
</dbReference>
<protein>
    <recommendedName>
        <fullName evidence="3">Phage-associated protein, BcepMu gp16 family</fullName>
    </recommendedName>
</protein>
<evidence type="ECO:0000313" key="1">
    <source>
        <dbReference type="EMBL" id="ENO98627.1"/>
    </source>
</evidence>
<accession>N6ZVW7</accession>
<dbReference type="EMBL" id="AMXF01000008">
    <property type="protein sequence ID" value="ENO98627.1"/>
    <property type="molecule type" value="Genomic_DNA"/>
</dbReference>
<sequence length="63" mass="7039">MTTAQFKALLRRQGKTIRQWAEENGFPPEAVYRALNGVEKGNFGRAHEILVRAGIKQSELLAA</sequence>
<dbReference type="Proteomes" id="UP000013047">
    <property type="component" value="Unassembled WGS sequence"/>
</dbReference>
<dbReference type="AlphaFoldDB" id="N6ZVW7"/>
<organism evidence="1 2">
    <name type="scientific">Thauera phenylacetica B4P</name>
    <dbReference type="NCBI Taxonomy" id="1234382"/>
    <lineage>
        <taxon>Bacteria</taxon>
        <taxon>Pseudomonadati</taxon>
        <taxon>Pseudomonadota</taxon>
        <taxon>Betaproteobacteria</taxon>
        <taxon>Rhodocyclales</taxon>
        <taxon>Zoogloeaceae</taxon>
        <taxon>Thauera</taxon>
    </lineage>
</organism>
<comment type="caution">
    <text evidence="1">The sequence shown here is derived from an EMBL/GenBank/DDBJ whole genome shotgun (WGS) entry which is preliminary data.</text>
</comment>
<evidence type="ECO:0008006" key="3">
    <source>
        <dbReference type="Google" id="ProtNLM"/>
    </source>
</evidence>
<evidence type="ECO:0000313" key="2">
    <source>
        <dbReference type="Proteomes" id="UP000013047"/>
    </source>
</evidence>
<keyword evidence="2" id="KW-1185">Reference proteome</keyword>
<dbReference type="OrthoDB" id="5679056at2"/>
<proteinExistence type="predicted"/>
<dbReference type="RefSeq" id="WP_004356659.1">
    <property type="nucleotide sequence ID" value="NZ_AMXF01000008.1"/>
</dbReference>
<dbReference type="InterPro" id="IPR026365">
    <property type="entry name" value="BcepMu_gp16"/>
</dbReference>